<comment type="caution">
    <text evidence="2">The sequence shown here is derived from an EMBL/GenBank/DDBJ whole genome shotgun (WGS) entry which is preliminary data.</text>
</comment>
<gene>
    <name evidence="2" type="ORF">GT037_004642</name>
</gene>
<feature type="region of interest" description="Disordered" evidence="1">
    <location>
        <begin position="46"/>
        <end position="81"/>
    </location>
</feature>
<protein>
    <submittedName>
        <fullName evidence="2">Uncharacterized protein</fullName>
    </submittedName>
</protein>
<dbReference type="GO" id="GO:0004526">
    <property type="term" value="F:ribonuclease P activity"/>
    <property type="evidence" value="ECO:0007669"/>
    <property type="project" value="TreeGrafter"/>
</dbReference>
<dbReference type="Proteomes" id="UP000596902">
    <property type="component" value="Unassembled WGS sequence"/>
</dbReference>
<dbReference type="PANTHER" id="PTHR28272:SF1">
    <property type="entry name" value="RIBONUCLEASES P_MRP PROTEIN SUBUNIT POP3"/>
    <property type="match status" value="1"/>
</dbReference>
<feature type="compositionally biased region" description="Basic residues" evidence="1">
    <location>
        <begin position="49"/>
        <end position="64"/>
    </location>
</feature>
<dbReference type="AlphaFoldDB" id="A0A8H7EGM5"/>
<dbReference type="GO" id="GO:0008033">
    <property type="term" value="P:tRNA processing"/>
    <property type="evidence" value="ECO:0007669"/>
    <property type="project" value="InterPro"/>
</dbReference>
<reference evidence="2" key="1">
    <citation type="submission" date="2020-01" db="EMBL/GenBank/DDBJ databases">
        <authorList>
            <person name="Feng Z.H.Z."/>
        </authorList>
    </citation>
    <scope>NUCLEOTIDE SEQUENCE</scope>
    <source>
        <strain evidence="2">CBS107.38</strain>
    </source>
</reference>
<dbReference type="GO" id="GO:0034965">
    <property type="term" value="P:intronic box C/D snoRNA processing"/>
    <property type="evidence" value="ECO:0007669"/>
    <property type="project" value="TreeGrafter"/>
</dbReference>
<accession>A0A8H7EGM5</accession>
<proteinExistence type="predicted"/>
<organism evidence="2 3">
    <name type="scientific">Alternaria burnsii</name>
    <dbReference type="NCBI Taxonomy" id="1187904"/>
    <lineage>
        <taxon>Eukaryota</taxon>
        <taxon>Fungi</taxon>
        <taxon>Dikarya</taxon>
        <taxon>Ascomycota</taxon>
        <taxon>Pezizomycotina</taxon>
        <taxon>Dothideomycetes</taxon>
        <taxon>Pleosporomycetidae</taxon>
        <taxon>Pleosporales</taxon>
        <taxon>Pleosporineae</taxon>
        <taxon>Pleosporaceae</taxon>
        <taxon>Alternaria</taxon>
        <taxon>Alternaria sect. Alternaria</taxon>
    </lineage>
</organism>
<dbReference type="InterPro" id="IPR013241">
    <property type="entry name" value="RNase_P_Pop3"/>
</dbReference>
<dbReference type="GO" id="GO:0000172">
    <property type="term" value="C:ribonuclease MRP complex"/>
    <property type="evidence" value="ECO:0007669"/>
    <property type="project" value="TreeGrafter"/>
</dbReference>
<reference evidence="2" key="2">
    <citation type="submission" date="2020-08" db="EMBL/GenBank/DDBJ databases">
        <title>Draft Genome Sequence of Cumin Blight Pathogen Alternaria burnsii.</title>
        <authorList>
            <person name="Feng Z."/>
        </authorList>
    </citation>
    <scope>NUCLEOTIDE SEQUENCE</scope>
    <source>
        <strain evidence="2">CBS107.38</strain>
    </source>
</reference>
<name>A0A8H7EGM5_9PLEO</name>
<sequence>MAPAKQNAKPVFKTSSPFAETKWPEVSREDEEVILELLCNLITPLGDHRRNHIHPSRGKKRRRNTNSSNDDPTMTETAPSVPDIGEHLLVGLNSVTRHLEALAAKNAPSTAFVANQKLTKDLVQLNLAGKAGNGAEEKETPQKHSEAALKPLSMVILTHPKPSLSPAHAHLPTLIHLATLSSTLATPKTFKTVTRLVPVQTSADSRLASSLHIPRVGAIAIYEGAPGAKTLEEYVREHIGLTECDWIDEAMSAEWKGLNVKNEIPGAK</sequence>
<keyword evidence="3" id="KW-1185">Reference proteome</keyword>
<feature type="region of interest" description="Disordered" evidence="1">
    <location>
        <begin position="1"/>
        <end position="25"/>
    </location>
</feature>
<dbReference type="RefSeq" id="XP_038787961.1">
    <property type="nucleotide sequence ID" value="XM_038929689.1"/>
</dbReference>
<dbReference type="GO" id="GO:0006364">
    <property type="term" value="P:rRNA processing"/>
    <property type="evidence" value="ECO:0007669"/>
    <property type="project" value="InterPro"/>
</dbReference>
<evidence type="ECO:0000313" key="3">
    <source>
        <dbReference type="Proteomes" id="UP000596902"/>
    </source>
</evidence>
<dbReference type="EMBL" id="JAAABM010000005">
    <property type="protein sequence ID" value="KAF7677783.1"/>
    <property type="molecule type" value="Genomic_DNA"/>
</dbReference>
<evidence type="ECO:0000313" key="2">
    <source>
        <dbReference type="EMBL" id="KAF7677783.1"/>
    </source>
</evidence>
<dbReference type="GO" id="GO:0005829">
    <property type="term" value="C:cytosol"/>
    <property type="evidence" value="ECO:0007669"/>
    <property type="project" value="TreeGrafter"/>
</dbReference>
<dbReference type="GO" id="GO:0005655">
    <property type="term" value="C:nucleolar ribonuclease P complex"/>
    <property type="evidence" value="ECO:0007669"/>
    <property type="project" value="TreeGrafter"/>
</dbReference>
<dbReference type="GO" id="GO:0000171">
    <property type="term" value="F:ribonuclease MRP activity"/>
    <property type="evidence" value="ECO:0007669"/>
    <property type="project" value="TreeGrafter"/>
</dbReference>
<dbReference type="GeneID" id="62202867"/>
<feature type="compositionally biased region" description="Polar residues" evidence="1">
    <location>
        <begin position="65"/>
        <end position="78"/>
    </location>
</feature>
<dbReference type="PANTHER" id="PTHR28272">
    <property type="entry name" value="RIBONUCLEASES P/MRP PROTEIN SUBUNIT POP3"/>
    <property type="match status" value="1"/>
</dbReference>
<evidence type="ECO:0000256" key="1">
    <source>
        <dbReference type="SAM" id="MobiDB-lite"/>
    </source>
</evidence>